<dbReference type="InterPro" id="IPR011009">
    <property type="entry name" value="Kinase-like_dom_sf"/>
</dbReference>
<organism evidence="11 12">
    <name type="scientific">Ophiocordyceps unilateralis</name>
    <name type="common">Zombie-ant fungus</name>
    <name type="synonym">Torrubia unilateralis</name>
    <dbReference type="NCBI Taxonomy" id="268505"/>
    <lineage>
        <taxon>Eukaryota</taxon>
        <taxon>Fungi</taxon>
        <taxon>Dikarya</taxon>
        <taxon>Ascomycota</taxon>
        <taxon>Pezizomycotina</taxon>
        <taxon>Sordariomycetes</taxon>
        <taxon>Hypocreomycetidae</taxon>
        <taxon>Hypocreales</taxon>
        <taxon>Ophiocordycipitaceae</taxon>
        <taxon>Ophiocordyceps</taxon>
    </lineage>
</organism>
<feature type="compositionally biased region" description="Basic and acidic residues" evidence="9">
    <location>
        <begin position="542"/>
        <end position="558"/>
    </location>
</feature>
<comment type="caution">
    <text evidence="11">The sequence shown here is derived from an EMBL/GenBank/DDBJ whole genome shotgun (WGS) entry which is preliminary data.</text>
</comment>
<dbReference type="InterPro" id="IPR008271">
    <property type="entry name" value="Ser/Thr_kinase_AS"/>
</dbReference>
<keyword evidence="2" id="KW-0723">Serine/threonine-protein kinase</keyword>
<dbReference type="OrthoDB" id="4062651at2759"/>
<feature type="domain" description="Protein kinase" evidence="10">
    <location>
        <begin position="213"/>
        <end position="466"/>
    </location>
</feature>
<keyword evidence="3" id="KW-0808">Transferase</keyword>
<evidence type="ECO:0000259" key="10">
    <source>
        <dbReference type="PROSITE" id="PS50011"/>
    </source>
</evidence>
<evidence type="ECO:0000256" key="3">
    <source>
        <dbReference type="ARBA" id="ARBA00022679"/>
    </source>
</evidence>
<dbReference type="STRING" id="268505.A0A2A9P4S6"/>
<reference evidence="11 12" key="2">
    <citation type="journal article" date="2017" name="Sci. Rep.">
        <title>Ant-infecting Ophiocordyceps genomes reveal a high diversity of potential behavioral manipulation genes and a possible major role for enterotoxins.</title>
        <authorList>
            <person name="de Bekker C."/>
            <person name="Ohm R.A."/>
            <person name="Evans H.C."/>
            <person name="Brachmann A."/>
            <person name="Hughes D.P."/>
        </authorList>
    </citation>
    <scope>NUCLEOTIDE SEQUENCE [LARGE SCALE GENOMIC DNA]</scope>
    <source>
        <strain evidence="11 12">SC16a</strain>
    </source>
</reference>
<gene>
    <name evidence="11" type="ORF">XA68_16700</name>
</gene>
<dbReference type="InterPro" id="IPR000719">
    <property type="entry name" value="Prot_kinase_dom"/>
</dbReference>
<evidence type="ECO:0000256" key="9">
    <source>
        <dbReference type="SAM" id="MobiDB-lite"/>
    </source>
</evidence>
<dbReference type="GO" id="GO:0005524">
    <property type="term" value="F:ATP binding"/>
    <property type="evidence" value="ECO:0007669"/>
    <property type="project" value="UniProtKB-KW"/>
</dbReference>
<evidence type="ECO:0000256" key="4">
    <source>
        <dbReference type="ARBA" id="ARBA00022741"/>
    </source>
</evidence>
<evidence type="ECO:0000256" key="5">
    <source>
        <dbReference type="ARBA" id="ARBA00022777"/>
    </source>
</evidence>
<evidence type="ECO:0000256" key="1">
    <source>
        <dbReference type="ARBA" id="ARBA00012513"/>
    </source>
</evidence>
<dbReference type="GO" id="GO:0004674">
    <property type="term" value="F:protein serine/threonine kinase activity"/>
    <property type="evidence" value="ECO:0007669"/>
    <property type="project" value="UniProtKB-KW"/>
</dbReference>
<keyword evidence="12" id="KW-1185">Reference proteome</keyword>
<reference evidence="11 12" key="1">
    <citation type="journal article" date="2015" name="BMC Genomics">
        <title>Gene expression during zombie ant biting behavior reflects the complexity underlying fungal parasitic behavioral manipulation.</title>
        <authorList>
            <person name="de Bekker C."/>
            <person name="Ohm R.A."/>
            <person name="Loreto R.G."/>
            <person name="Sebastian A."/>
            <person name="Albert I."/>
            <person name="Merrow M."/>
            <person name="Brachmann A."/>
            <person name="Hughes D.P."/>
        </authorList>
    </citation>
    <scope>NUCLEOTIDE SEQUENCE [LARGE SCALE GENOMIC DNA]</scope>
    <source>
        <strain evidence="11 12">SC16a</strain>
    </source>
</reference>
<comment type="catalytic activity">
    <reaction evidence="8">
        <text>L-seryl-[protein] + ATP = O-phospho-L-seryl-[protein] + ADP + H(+)</text>
        <dbReference type="Rhea" id="RHEA:17989"/>
        <dbReference type="Rhea" id="RHEA-COMP:9863"/>
        <dbReference type="Rhea" id="RHEA-COMP:11604"/>
        <dbReference type="ChEBI" id="CHEBI:15378"/>
        <dbReference type="ChEBI" id="CHEBI:29999"/>
        <dbReference type="ChEBI" id="CHEBI:30616"/>
        <dbReference type="ChEBI" id="CHEBI:83421"/>
        <dbReference type="ChEBI" id="CHEBI:456216"/>
        <dbReference type="EC" id="2.7.11.1"/>
    </reaction>
</comment>
<accession>A0A2A9P4S6</accession>
<dbReference type="PROSITE" id="PS50011">
    <property type="entry name" value="PROTEIN_KINASE_DOM"/>
    <property type="match status" value="1"/>
</dbReference>
<protein>
    <recommendedName>
        <fullName evidence="1">non-specific serine/threonine protein kinase</fullName>
        <ecNumber evidence="1">2.7.11.1</ecNumber>
    </recommendedName>
</protein>
<dbReference type="EMBL" id="LAZP02000602">
    <property type="protein sequence ID" value="PFH56348.1"/>
    <property type="molecule type" value="Genomic_DNA"/>
</dbReference>
<evidence type="ECO:0000256" key="6">
    <source>
        <dbReference type="ARBA" id="ARBA00022840"/>
    </source>
</evidence>
<dbReference type="Pfam" id="PF00069">
    <property type="entry name" value="Pkinase"/>
    <property type="match status" value="1"/>
</dbReference>
<evidence type="ECO:0000313" key="12">
    <source>
        <dbReference type="Proteomes" id="UP000037136"/>
    </source>
</evidence>
<dbReference type="SMART" id="SM00220">
    <property type="entry name" value="S_TKc"/>
    <property type="match status" value="1"/>
</dbReference>
<feature type="compositionally biased region" description="Low complexity" evidence="9">
    <location>
        <begin position="486"/>
        <end position="495"/>
    </location>
</feature>
<dbReference type="InterPro" id="IPR050660">
    <property type="entry name" value="NEK_Ser/Thr_kinase"/>
</dbReference>
<comment type="catalytic activity">
    <reaction evidence="7">
        <text>L-threonyl-[protein] + ATP = O-phospho-L-threonyl-[protein] + ADP + H(+)</text>
        <dbReference type="Rhea" id="RHEA:46608"/>
        <dbReference type="Rhea" id="RHEA-COMP:11060"/>
        <dbReference type="Rhea" id="RHEA-COMP:11605"/>
        <dbReference type="ChEBI" id="CHEBI:15378"/>
        <dbReference type="ChEBI" id="CHEBI:30013"/>
        <dbReference type="ChEBI" id="CHEBI:30616"/>
        <dbReference type="ChEBI" id="CHEBI:61977"/>
        <dbReference type="ChEBI" id="CHEBI:456216"/>
        <dbReference type="EC" id="2.7.11.1"/>
    </reaction>
</comment>
<keyword evidence="5" id="KW-0418">Kinase</keyword>
<dbReference type="PANTHER" id="PTHR43671">
    <property type="entry name" value="SERINE/THREONINE-PROTEIN KINASE NEK"/>
    <property type="match status" value="1"/>
</dbReference>
<keyword evidence="6" id="KW-0067">ATP-binding</keyword>
<dbReference type="AlphaFoldDB" id="A0A2A9P4S6"/>
<dbReference type="PROSITE" id="PS00108">
    <property type="entry name" value="PROTEIN_KINASE_ST"/>
    <property type="match status" value="1"/>
</dbReference>
<dbReference type="Gene3D" id="1.10.510.10">
    <property type="entry name" value="Transferase(Phosphotransferase) domain 1"/>
    <property type="match status" value="1"/>
</dbReference>
<dbReference type="SUPFAM" id="SSF56112">
    <property type="entry name" value="Protein kinase-like (PK-like)"/>
    <property type="match status" value="1"/>
</dbReference>
<feature type="region of interest" description="Disordered" evidence="9">
    <location>
        <begin position="478"/>
        <end position="598"/>
    </location>
</feature>
<proteinExistence type="predicted"/>
<keyword evidence="4" id="KW-0547">Nucleotide-binding</keyword>
<dbReference type="EC" id="2.7.11.1" evidence="1"/>
<dbReference type="Proteomes" id="UP000037136">
    <property type="component" value="Unassembled WGS sequence"/>
</dbReference>
<evidence type="ECO:0000256" key="2">
    <source>
        <dbReference type="ARBA" id="ARBA00022527"/>
    </source>
</evidence>
<evidence type="ECO:0000256" key="8">
    <source>
        <dbReference type="ARBA" id="ARBA00048679"/>
    </source>
</evidence>
<evidence type="ECO:0000256" key="7">
    <source>
        <dbReference type="ARBA" id="ARBA00047899"/>
    </source>
</evidence>
<name>A0A2A9P4S6_OPHUN</name>
<dbReference type="PANTHER" id="PTHR43671:SF98">
    <property type="entry name" value="SERINE_THREONINE-PROTEIN KINASE NEK11"/>
    <property type="match status" value="1"/>
</dbReference>
<sequence>MAANAHPNTLFHLVPINHAANDALSHPDNKRFVSRTDNGQFGLEVGYHVPSIPRGHVITRLGRNADIILRRSTPQYPMSAIHVAFEMSPTTHLVLLSVRSKRNSSVRFQILEEEKDSEEQMIAGDGVILYGQNYKIFIASYDFILVWRQVPGATATNIESLTALAVEGYQTSSQLLQHMRSRDQPTEYDVSEAQSWHITRLNTSKRPLFQDIKHLRVERATGAFGKVYQAVDQTSGRLFAIKVVDLAKFPNIEAARAILHREIKVMERIEHKHIIEYPGYQHFHSCYPEIFMPLRDGSVTSLAKSPTLTMEHDQLSLSVLEQILSALDYLANENLIHRDVKPDNILYSEMGDGNYHFQLADFGLANHRSLARTVCGTGYFQAPELWPHESKVNAAQSPKLDIWSLFASIVAIHTMFKEFPLQNSDYRGILSTLKAKAQDSPKLEPMARLHPDSRASAAQMLVRLFGGKGLTTPISMIPSIKPNFEPRPSSSAAARSTKRPTAKKDVGRACQRPTAPARPLIVYPPRKRAPLPKQTTTRLTHKRADRDGVGKRRTERPSTRTNAPPRLPPERGPVPDQSPSALEKSPTVGLRVPGMFIE</sequence>
<evidence type="ECO:0000313" key="11">
    <source>
        <dbReference type="EMBL" id="PFH56348.1"/>
    </source>
</evidence>